<proteinExistence type="predicted"/>
<accession>A0ABD3WSJ0</accession>
<keyword evidence="1" id="KW-0732">Signal</keyword>
<evidence type="ECO:0000256" key="1">
    <source>
        <dbReference type="SAM" id="SignalP"/>
    </source>
</evidence>
<sequence>MISILIVLFMVTLIPAQGNVCKSDVDCGAGECCYIPSRFLVLSRRRAAVDAVGVPLEPLDFTHQNGTCEKYRILGETCYGLEKMNGHCGCSPGLYCKFYPLEVMTIQPVLFHPQPAAVSRRSMLPGHSQCEQINTA</sequence>
<dbReference type="AlphaFoldDB" id="A0ABD3WSJ0"/>
<keyword evidence="3" id="KW-1185">Reference proteome</keyword>
<dbReference type="EMBL" id="JBJQND010000005">
    <property type="protein sequence ID" value="KAL3875708.1"/>
    <property type="molecule type" value="Genomic_DNA"/>
</dbReference>
<gene>
    <name evidence="2" type="ORF">ACJMK2_033636</name>
</gene>
<name>A0ABD3WSJ0_SINWO</name>
<protein>
    <submittedName>
        <fullName evidence="2">Uncharacterized protein</fullName>
    </submittedName>
</protein>
<feature type="chain" id="PRO_5044837505" evidence="1">
    <location>
        <begin position="19"/>
        <end position="136"/>
    </location>
</feature>
<evidence type="ECO:0000313" key="2">
    <source>
        <dbReference type="EMBL" id="KAL3875708.1"/>
    </source>
</evidence>
<reference evidence="2 3" key="1">
    <citation type="submission" date="2024-11" db="EMBL/GenBank/DDBJ databases">
        <title>Chromosome-level genome assembly of the freshwater bivalve Anodonta woodiana.</title>
        <authorList>
            <person name="Chen X."/>
        </authorList>
    </citation>
    <scope>NUCLEOTIDE SEQUENCE [LARGE SCALE GENOMIC DNA]</scope>
    <source>
        <strain evidence="2">MN2024</strain>
        <tissue evidence="2">Gills</tissue>
    </source>
</reference>
<dbReference type="Proteomes" id="UP001634394">
    <property type="component" value="Unassembled WGS sequence"/>
</dbReference>
<evidence type="ECO:0000313" key="3">
    <source>
        <dbReference type="Proteomes" id="UP001634394"/>
    </source>
</evidence>
<feature type="signal peptide" evidence="1">
    <location>
        <begin position="1"/>
        <end position="18"/>
    </location>
</feature>
<organism evidence="2 3">
    <name type="scientific">Sinanodonta woodiana</name>
    <name type="common">Chinese pond mussel</name>
    <name type="synonym">Anodonta woodiana</name>
    <dbReference type="NCBI Taxonomy" id="1069815"/>
    <lineage>
        <taxon>Eukaryota</taxon>
        <taxon>Metazoa</taxon>
        <taxon>Spiralia</taxon>
        <taxon>Lophotrochozoa</taxon>
        <taxon>Mollusca</taxon>
        <taxon>Bivalvia</taxon>
        <taxon>Autobranchia</taxon>
        <taxon>Heteroconchia</taxon>
        <taxon>Palaeoheterodonta</taxon>
        <taxon>Unionida</taxon>
        <taxon>Unionoidea</taxon>
        <taxon>Unionidae</taxon>
        <taxon>Unioninae</taxon>
        <taxon>Sinanodonta</taxon>
    </lineage>
</organism>
<comment type="caution">
    <text evidence="2">The sequence shown here is derived from an EMBL/GenBank/DDBJ whole genome shotgun (WGS) entry which is preliminary data.</text>
</comment>